<evidence type="ECO:0000313" key="2">
    <source>
        <dbReference type="EMBL" id="EXX95021.1"/>
    </source>
</evidence>
<name>A0ABP3BJA8_9BORD</name>
<feature type="region of interest" description="Disordered" evidence="1">
    <location>
        <begin position="1"/>
        <end position="22"/>
    </location>
</feature>
<sequence>MGQIGQAGGRIHDRTPGDKTARRWLRREYRECQRFSAVARRLKIYNQVKSPKP</sequence>
<proteinExistence type="predicted"/>
<feature type="compositionally biased region" description="Basic and acidic residues" evidence="1">
    <location>
        <begin position="10"/>
        <end position="22"/>
    </location>
</feature>
<evidence type="ECO:0000256" key="1">
    <source>
        <dbReference type="SAM" id="MobiDB-lite"/>
    </source>
</evidence>
<protein>
    <recommendedName>
        <fullName evidence="4">N-acetyltransferase YedL</fullName>
    </recommendedName>
</protein>
<evidence type="ECO:0000313" key="3">
    <source>
        <dbReference type="Proteomes" id="UP000023104"/>
    </source>
</evidence>
<dbReference type="Proteomes" id="UP000023104">
    <property type="component" value="Unassembled WGS sequence"/>
</dbReference>
<reference evidence="2 3" key="1">
    <citation type="submission" date="2014-02" db="EMBL/GenBank/DDBJ databases">
        <title>Whole Genome Sequencing Of Bordetella Holmesii, An Emerging Opportunistic Infection Of Humans.</title>
        <authorList>
            <person name="Tettelin H."/>
            <person name="Hooven T.A."/>
            <person name="Hine E."/>
            <person name="Su Q."/>
            <person name="Huard R.C."/>
            <person name="Della-Latta P."/>
            <person name="Daugherty S.C."/>
            <person name="Agrawal S."/>
            <person name="Sengamalay N."/>
            <person name="Tallon L.J."/>
            <person name="Sadzewicz L."/>
            <person name="Whittier S."/>
            <person name="Fraser C.M."/>
            <person name="Ratner A.J."/>
        </authorList>
    </citation>
    <scope>NUCLEOTIDE SEQUENCE [LARGE SCALE GENOMIC DNA]</scope>
    <source>
        <strain evidence="2 3">1058</strain>
    </source>
</reference>
<organism evidence="2 3">
    <name type="scientific">Bordetella holmesii 1058</name>
    <dbReference type="NCBI Taxonomy" id="1247648"/>
    <lineage>
        <taxon>Bacteria</taxon>
        <taxon>Pseudomonadati</taxon>
        <taxon>Pseudomonadota</taxon>
        <taxon>Betaproteobacteria</taxon>
        <taxon>Burkholderiales</taxon>
        <taxon>Alcaligenaceae</taxon>
        <taxon>Bordetella</taxon>
    </lineage>
</organism>
<comment type="caution">
    <text evidence="2">The sequence shown here is derived from an EMBL/GenBank/DDBJ whole genome shotgun (WGS) entry which is preliminary data.</text>
</comment>
<evidence type="ECO:0008006" key="4">
    <source>
        <dbReference type="Google" id="ProtNLM"/>
    </source>
</evidence>
<gene>
    <name evidence="2" type="ORF">D559_2448</name>
</gene>
<dbReference type="EMBL" id="JDTF01000004">
    <property type="protein sequence ID" value="EXX95021.1"/>
    <property type="molecule type" value="Genomic_DNA"/>
</dbReference>
<keyword evidence="3" id="KW-1185">Reference proteome</keyword>
<accession>A0ABP3BJA8</accession>